<keyword evidence="5 8" id="KW-0378">Hydrolase</keyword>
<evidence type="ECO:0000313" key="9">
    <source>
        <dbReference type="EMBL" id="QTA80354.1"/>
    </source>
</evidence>
<dbReference type="GO" id="GO:0007165">
    <property type="term" value="P:signal transduction"/>
    <property type="evidence" value="ECO:0007669"/>
    <property type="project" value="TreeGrafter"/>
</dbReference>
<evidence type="ECO:0000256" key="5">
    <source>
        <dbReference type="ARBA" id="ARBA00022801"/>
    </source>
</evidence>
<dbReference type="Pfam" id="PF00459">
    <property type="entry name" value="Inositol_P"/>
    <property type="match status" value="1"/>
</dbReference>
<feature type="binding site" evidence="7">
    <location>
        <position position="83"/>
    </location>
    <ligand>
        <name>Mg(2+)</name>
        <dbReference type="ChEBI" id="CHEBI:18420"/>
        <label>1</label>
        <note>catalytic</note>
    </ligand>
</feature>
<proteinExistence type="inferred from homology"/>
<keyword evidence="10" id="KW-1185">Reference proteome</keyword>
<dbReference type="InterPro" id="IPR000760">
    <property type="entry name" value="Inositol_monophosphatase-like"/>
</dbReference>
<dbReference type="GO" id="GO:0006020">
    <property type="term" value="P:inositol metabolic process"/>
    <property type="evidence" value="ECO:0007669"/>
    <property type="project" value="TreeGrafter"/>
</dbReference>
<evidence type="ECO:0000256" key="2">
    <source>
        <dbReference type="ARBA" id="ARBA00001946"/>
    </source>
</evidence>
<dbReference type="PANTHER" id="PTHR20854">
    <property type="entry name" value="INOSITOL MONOPHOSPHATASE"/>
    <property type="match status" value="1"/>
</dbReference>
<keyword evidence="4 7" id="KW-0479">Metal-binding</keyword>
<dbReference type="KEGG" id="dli:dnl_26540"/>
<accession>A0A975GGK3</accession>
<evidence type="ECO:0000256" key="8">
    <source>
        <dbReference type="RuleBase" id="RU364068"/>
    </source>
</evidence>
<dbReference type="InterPro" id="IPR022337">
    <property type="entry name" value="Inositol_monophosphatase_SuhB"/>
</dbReference>
<dbReference type="InterPro" id="IPR033942">
    <property type="entry name" value="IMPase"/>
</dbReference>
<protein>
    <recommendedName>
        <fullName evidence="8">Inositol-1-monophosphatase</fullName>
        <ecNumber evidence="8">3.1.3.25</ecNumber>
    </recommendedName>
</protein>
<comment type="catalytic activity">
    <reaction evidence="1 8">
        <text>a myo-inositol phosphate + H2O = myo-inositol + phosphate</text>
        <dbReference type="Rhea" id="RHEA:24056"/>
        <dbReference type="ChEBI" id="CHEBI:15377"/>
        <dbReference type="ChEBI" id="CHEBI:17268"/>
        <dbReference type="ChEBI" id="CHEBI:43474"/>
        <dbReference type="ChEBI" id="CHEBI:84139"/>
        <dbReference type="EC" id="3.1.3.25"/>
    </reaction>
</comment>
<dbReference type="Proteomes" id="UP000663720">
    <property type="component" value="Chromosome"/>
</dbReference>
<dbReference type="AlphaFoldDB" id="A0A975GGK3"/>
<dbReference type="PROSITE" id="PS00629">
    <property type="entry name" value="IMP_1"/>
    <property type="match status" value="1"/>
</dbReference>
<comment type="similarity">
    <text evidence="3 8">Belongs to the inositol monophosphatase superfamily.</text>
</comment>
<dbReference type="EMBL" id="CP061799">
    <property type="protein sequence ID" value="QTA80354.1"/>
    <property type="molecule type" value="Genomic_DNA"/>
</dbReference>
<dbReference type="FunFam" id="3.30.540.10:FF:000003">
    <property type="entry name" value="Inositol-1-monophosphatase"/>
    <property type="match status" value="1"/>
</dbReference>
<dbReference type="RefSeq" id="WP_207692011.1">
    <property type="nucleotide sequence ID" value="NZ_CP061799.1"/>
</dbReference>
<organism evidence="9 10">
    <name type="scientific">Desulfonema limicola</name>
    <dbReference type="NCBI Taxonomy" id="45656"/>
    <lineage>
        <taxon>Bacteria</taxon>
        <taxon>Pseudomonadati</taxon>
        <taxon>Thermodesulfobacteriota</taxon>
        <taxon>Desulfobacteria</taxon>
        <taxon>Desulfobacterales</taxon>
        <taxon>Desulfococcaceae</taxon>
        <taxon>Desulfonema</taxon>
    </lineage>
</organism>
<dbReference type="PRINTS" id="PR01959">
    <property type="entry name" value="SBIMPHPHTASE"/>
</dbReference>
<sequence length="261" mass="28494">MELNHIKHIGIAAALKGGRVLYDYLGNICHINKKGPLDLVTEADTGSEKEILKIICSHFPDHSILAEESGANQVKSDYQWIIDPLDGTTNFAHQVPFFSVSIAFAIKGNIAAGIVFNPVTRELFTAVQGQGAELNGRAIKVSASQNLSESLLVTGFPYNFKEIFDLVISRFSRCLKASQGVRRLGSASLDLCYVACGRFDGFWEQNLKPWDTGAGFLIAKEAGAVITDFSGNPFSINMNEILASNGNIHKEMISLLQIEDI</sequence>
<dbReference type="SUPFAM" id="SSF56655">
    <property type="entry name" value="Carbohydrate phosphatase"/>
    <property type="match status" value="1"/>
</dbReference>
<dbReference type="PRINTS" id="PR00377">
    <property type="entry name" value="IMPHPHTASES"/>
</dbReference>
<dbReference type="InterPro" id="IPR020583">
    <property type="entry name" value="Inositol_monoP_metal-BS"/>
</dbReference>
<comment type="cofactor">
    <cofactor evidence="2 7 8">
        <name>Mg(2+)</name>
        <dbReference type="ChEBI" id="CHEBI:18420"/>
    </cofactor>
</comment>
<gene>
    <name evidence="9" type="primary">suhB</name>
    <name evidence="9" type="ORF">dnl_26540</name>
</gene>
<feature type="binding site" evidence="7">
    <location>
        <position position="211"/>
    </location>
    <ligand>
        <name>Mg(2+)</name>
        <dbReference type="ChEBI" id="CHEBI:18420"/>
        <label>1</label>
        <note>catalytic</note>
    </ligand>
</feature>
<feature type="binding site" evidence="7">
    <location>
        <position position="67"/>
    </location>
    <ligand>
        <name>Mg(2+)</name>
        <dbReference type="ChEBI" id="CHEBI:18420"/>
        <label>1</label>
        <note>catalytic</note>
    </ligand>
</feature>
<reference evidence="9" key="1">
    <citation type="journal article" date="2021" name="Microb. Physiol.">
        <title>Proteogenomic Insights into the Physiology of Marine, Sulfate-Reducing, Filamentous Desulfonema limicola and Desulfonema magnum.</title>
        <authorList>
            <person name="Schnaars V."/>
            <person name="Wohlbrand L."/>
            <person name="Scheve S."/>
            <person name="Hinrichs C."/>
            <person name="Reinhardt R."/>
            <person name="Rabus R."/>
        </authorList>
    </citation>
    <scope>NUCLEOTIDE SEQUENCE</scope>
    <source>
        <strain evidence="9">5ac10</strain>
    </source>
</reference>
<dbReference type="GO" id="GO:0046872">
    <property type="term" value="F:metal ion binding"/>
    <property type="evidence" value="ECO:0007669"/>
    <property type="project" value="UniProtKB-KW"/>
</dbReference>
<feature type="binding site" evidence="7">
    <location>
        <position position="85"/>
    </location>
    <ligand>
        <name>Mg(2+)</name>
        <dbReference type="ChEBI" id="CHEBI:18420"/>
        <label>1</label>
        <note>catalytic</note>
    </ligand>
</feature>
<evidence type="ECO:0000256" key="1">
    <source>
        <dbReference type="ARBA" id="ARBA00001033"/>
    </source>
</evidence>
<name>A0A975GGK3_9BACT</name>
<dbReference type="CDD" id="cd01639">
    <property type="entry name" value="IMPase"/>
    <property type="match status" value="1"/>
</dbReference>
<evidence type="ECO:0000256" key="4">
    <source>
        <dbReference type="ARBA" id="ARBA00022723"/>
    </source>
</evidence>
<evidence type="ECO:0000313" key="10">
    <source>
        <dbReference type="Proteomes" id="UP000663720"/>
    </source>
</evidence>
<dbReference type="Gene3D" id="3.40.190.80">
    <property type="match status" value="1"/>
</dbReference>
<keyword evidence="6 7" id="KW-0460">Magnesium</keyword>
<dbReference type="EC" id="3.1.3.25" evidence="8"/>
<dbReference type="GO" id="GO:0008934">
    <property type="term" value="F:inositol monophosphate 1-phosphatase activity"/>
    <property type="evidence" value="ECO:0007669"/>
    <property type="project" value="InterPro"/>
</dbReference>
<dbReference type="Gene3D" id="3.30.540.10">
    <property type="entry name" value="Fructose-1,6-Bisphosphatase, subunit A, domain 1"/>
    <property type="match status" value="1"/>
</dbReference>
<evidence type="ECO:0000256" key="7">
    <source>
        <dbReference type="PIRSR" id="PIRSR600760-2"/>
    </source>
</evidence>
<feature type="binding site" evidence="7">
    <location>
        <position position="86"/>
    </location>
    <ligand>
        <name>Mg(2+)</name>
        <dbReference type="ChEBI" id="CHEBI:18420"/>
        <label>1</label>
        <note>catalytic</note>
    </ligand>
</feature>
<dbReference type="PANTHER" id="PTHR20854:SF4">
    <property type="entry name" value="INOSITOL-1-MONOPHOSPHATASE-RELATED"/>
    <property type="match status" value="1"/>
</dbReference>
<evidence type="ECO:0000256" key="6">
    <source>
        <dbReference type="ARBA" id="ARBA00022842"/>
    </source>
</evidence>
<dbReference type="FunFam" id="3.40.190.80:FF:000002">
    <property type="entry name" value="Inositol-1-monophosphatase"/>
    <property type="match status" value="1"/>
</dbReference>
<evidence type="ECO:0000256" key="3">
    <source>
        <dbReference type="ARBA" id="ARBA00009759"/>
    </source>
</evidence>